<dbReference type="Proteomes" id="UP000015105">
    <property type="component" value="Chromosome 3D"/>
</dbReference>
<sequence>LSPHVGQSPTPSPSLISQSAAAPTLAQPNPPPSSSPVAPATSNLIAGSPSPLLLDPLGLLMSWPSSLSSLSTAHHSSLSPMQRTLALPDPDPSPPLAAIHRRSPPASTPSLPCPPNTVACQIHCIPHPGLSLPYCTPPPHTASRNKGLASLRPDPIGASLASDQACTTRVPPPPPPGGVDSCVLRLRDLTILGVMSSRSPLCTSVPIWFALSPALMRPVLHTQVHERPRLHSKAIRASVDWRARTRWMDGGDTDLLRRVSQEAAHPAATTSTARRWWPTSNATAASPVTSSQWQPKQEPRLLLV</sequence>
<accession>A0A453EY28</accession>
<protein>
    <submittedName>
        <fullName evidence="2">Uncharacterized protein</fullName>
    </submittedName>
</protein>
<reference evidence="2" key="3">
    <citation type="journal article" date="2017" name="Nature">
        <title>Genome sequence of the progenitor of the wheat D genome Aegilops tauschii.</title>
        <authorList>
            <person name="Luo M.C."/>
            <person name="Gu Y.Q."/>
            <person name="Puiu D."/>
            <person name="Wang H."/>
            <person name="Twardziok S.O."/>
            <person name="Deal K.R."/>
            <person name="Huo N."/>
            <person name="Zhu T."/>
            <person name="Wang L."/>
            <person name="Wang Y."/>
            <person name="McGuire P.E."/>
            <person name="Liu S."/>
            <person name="Long H."/>
            <person name="Ramasamy R.K."/>
            <person name="Rodriguez J.C."/>
            <person name="Van S.L."/>
            <person name="Yuan L."/>
            <person name="Wang Z."/>
            <person name="Xia Z."/>
            <person name="Xiao L."/>
            <person name="Anderson O.D."/>
            <person name="Ouyang S."/>
            <person name="Liang Y."/>
            <person name="Zimin A.V."/>
            <person name="Pertea G."/>
            <person name="Qi P."/>
            <person name="Bennetzen J.L."/>
            <person name="Dai X."/>
            <person name="Dawson M.W."/>
            <person name="Muller H.G."/>
            <person name="Kugler K."/>
            <person name="Rivarola-Duarte L."/>
            <person name="Spannagl M."/>
            <person name="Mayer K.F.X."/>
            <person name="Lu F.H."/>
            <person name="Bevan M.W."/>
            <person name="Leroy P."/>
            <person name="Li P."/>
            <person name="You F.M."/>
            <person name="Sun Q."/>
            <person name="Liu Z."/>
            <person name="Lyons E."/>
            <person name="Wicker T."/>
            <person name="Salzberg S.L."/>
            <person name="Devos K.M."/>
            <person name="Dvorak J."/>
        </authorList>
    </citation>
    <scope>NUCLEOTIDE SEQUENCE [LARGE SCALE GENOMIC DNA]</scope>
    <source>
        <strain evidence="2">cv. AL8/78</strain>
    </source>
</reference>
<feature type="compositionally biased region" description="Low complexity" evidence="1">
    <location>
        <begin position="35"/>
        <end position="48"/>
    </location>
</feature>
<reference evidence="3" key="1">
    <citation type="journal article" date="2014" name="Science">
        <title>Ancient hybridizations among the ancestral genomes of bread wheat.</title>
        <authorList>
            <consortium name="International Wheat Genome Sequencing Consortium,"/>
            <person name="Marcussen T."/>
            <person name="Sandve S.R."/>
            <person name="Heier L."/>
            <person name="Spannagl M."/>
            <person name="Pfeifer M."/>
            <person name="Jakobsen K.S."/>
            <person name="Wulff B.B."/>
            <person name="Steuernagel B."/>
            <person name="Mayer K.F."/>
            <person name="Olsen O.A."/>
        </authorList>
    </citation>
    <scope>NUCLEOTIDE SEQUENCE [LARGE SCALE GENOMIC DNA]</scope>
    <source>
        <strain evidence="3">cv. AL8/78</strain>
    </source>
</reference>
<organism evidence="2 3">
    <name type="scientific">Aegilops tauschii subsp. strangulata</name>
    <name type="common">Goatgrass</name>
    <dbReference type="NCBI Taxonomy" id="200361"/>
    <lineage>
        <taxon>Eukaryota</taxon>
        <taxon>Viridiplantae</taxon>
        <taxon>Streptophyta</taxon>
        <taxon>Embryophyta</taxon>
        <taxon>Tracheophyta</taxon>
        <taxon>Spermatophyta</taxon>
        <taxon>Magnoliopsida</taxon>
        <taxon>Liliopsida</taxon>
        <taxon>Poales</taxon>
        <taxon>Poaceae</taxon>
        <taxon>BOP clade</taxon>
        <taxon>Pooideae</taxon>
        <taxon>Triticodae</taxon>
        <taxon>Triticeae</taxon>
        <taxon>Triticinae</taxon>
        <taxon>Aegilops</taxon>
    </lineage>
</organism>
<feature type="region of interest" description="Disordered" evidence="1">
    <location>
        <begin position="71"/>
        <end position="110"/>
    </location>
</feature>
<proteinExistence type="predicted"/>
<reference evidence="2" key="4">
    <citation type="submission" date="2019-03" db="UniProtKB">
        <authorList>
            <consortium name="EnsemblPlants"/>
        </authorList>
    </citation>
    <scope>IDENTIFICATION</scope>
</reference>
<dbReference type="EnsemblPlants" id="AET3Gv20509800.3">
    <property type="protein sequence ID" value="AET3Gv20509800.3"/>
    <property type="gene ID" value="AET3Gv20509800"/>
</dbReference>
<keyword evidence="3" id="KW-1185">Reference proteome</keyword>
<dbReference type="AlphaFoldDB" id="A0A453EY28"/>
<feature type="region of interest" description="Disordered" evidence="1">
    <location>
        <begin position="1"/>
        <end position="48"/>
    </location>
</feature>
<feature type="compositionally biased region" description="Polar residues" evidence="1">
    <location>
        <begin position="285"/>
        <end position="295"/>
    </location>
</feature>
<evidence type="ECO:0000313" key="2">
    <source>
        <dbReference type="EnsemblPlants" id="AET3Gv20509800.3"/>
    </source>
</evidence>
<evidence type="ECO:0000313" key="3">
    <source>
        <dbReference type="Proteomes" id="UP000015105"/>
    </source>
</evidence>
<reference evidence="2" key="5">
    <citation type="journal article" date="2021" name="G3 (Bethesda)">
        <title>Aegilops tauschii genome assembly Aet v5.0 features greater sequence contiguity and improved annotation.</title>
        <authorList>
            <person name="Wang L."/>
            <person name="Zhu T."/>
            <person name="Rodriguez J.C."/>
            <person name="Deal K.R."/>
            <person name="Dubcovsky J."/>
            <person name="McGuire P.E."/>
            <person name="Lux T."/>
            <person name="Spannagl M."/>
            <person name="Mayer K.F.X."/>
            <person name="Baldrich P."/>
            <person name="Meyers B.C."/>
            <person name="Huo N."/>
            <person name="Gu Y.Q."/>
            <person name="Zhou H."/>
            <person name="Devos K.M."/>
            <person name="Bennetzen J.L."/>
            <person name="Unver T."/>
            <person name="Budak H."/>
            <person name="Gulick P.J."/>
            <person name="Galiba G."/>
            <person name="Kalapos B."/>
            <person name="Nelson D.R."/>
            <person name="Li P."/>
            <person name="You F.M."/>
            <person name="Luo M.C."/>
            <person name="Dvorak J."/>
        </authorList>
    </citation>
    <scope>NUCLEOTIDE SEQUENCE [LARGE SCALE GENOMIC DNA]</scope>
    <source>
        <strain evidence="2">cv. AL8/78</strain>
    </source>
</reference>
<name>A0A453EY28_AEGTS</name>
<feature type="compositionally biased region" description="Polar residues" evidence="1">
    <location>
        <begin position="1"/>
        <end position="21"/>
    </location>
</feature>
<feature type="region of interest" description="Disordered" evidence="1">
    <location>
        <begin position="285"/>
        <end position="304"/>
    </location>
</feature>
<evidence type="ECO:0000256" key="1">
    <source>
        <dbReference type="SAM" id="MobiDB-lite"/>
    </source>
</evidence>
<dbReference type="Gramene" id="AET3Gv20509800.3">
    <property type="protein sequence ID" value="AET3Gv20509800.3"/>
    <property type="gene ID" value="AET3Gv20509800"/>
</dbReference>
<reference evidence="3" key="2">
    <citation type="journal article" date="2017" name="Nat. Plants">
        <title>The Aegilops tauschii genome reveals multiple impacts of transposons.</title>
        <authorList>
            <person name="Zhao G."/>
            <person name="Zou C."/>
            <person name="Li K."/>
            <person name="Wang K."/>
            <person name="Li T."/>
            <person name="Gao L."/>
            <person name="Zhang X."/>
            <person name="Wang H."/>
            <person name="Yang Z."/>
            <person name="Liu X."/>
            <person name="Jiang W."/>
            <person name="Mao L."/>
            <person name="Kong X."/>
            <person name="Jiao Y."/>
            <person name="Jia J."/>
        </authorList>
    </citation>
    <scope>NUCLEOTIDE SEQUENCE [LARGE SCALE GENOMIC DNA]</scope>
    <source>
        <strain evidence="3">cv. AL8/78</strain>
    </source>
</reference>